<dbReference type="GO" id="GO:0006508">
    <property type="term" value="P:proteolysis"/>
    <property type="evidence" value="ECO:0007669"/>
    <property type="project" value="UniProtKB-KW"/>
</dbReference>
<proteinExistence type="predicted"/>
<keyword evidence="3" id="KW-0378">Hydrolase</keyword>
<evidence type="ECO:0000313" key="3">
    <source>
        <dbReference type="EMBL" id="QJA46343.1"/>
    </source>
</evidence>
<evidence type="ECO:0000313" key="5">
    <source>
        <dbReference type="EMBL" id="QJH95662.1"/>
    </source>
</evidence>
<dbReference type="EMBL" id="MT144625">
    <property type="protein sequence ID" value="QJH95662.1"/>
    <property type="molecule type" value="Genomic_DNA"/>
</dbReference>
<dbReference type="AlphaFoldDB" id="A0A6H1ZEK2"/>
<keyword evidence="3" id="KW-0645">Protease</keyword>
<sequence>MKNYIIKQEGDDWVLYDHTGKKVLGRHKSKESALAQERAIQARKGAFEALDIVHDDLMLVHAFENDLQTIKDVDIFAVGTWRGVNSPPEGDKYTEKDLDAMIEAFQQGIMEPNIKITHGDDNQQVDIGKIANLKRVGKKLFADFVGVPKALYELMKKGLFKTRSSEVAWNLKHDGKTWPRVLKAVALLAPGQKPAVGGLNEGYQFEAVYCYEVPQKKEYQGNISAIIAKWGSWAGSFDKCVSTISGKPGISDAKSLCAWIHKRAEGKWPAQHQASEDYEPDTDELRSVEIAAGTILSYQELQKQEERRKQDMALEELLKRYNCKDEAELEVILSNSKEAEKRLKEYEADQEKAKKTQLKAFVEQAKKEGKLLPKEEDGIMKTFESLLAKKDEAGIDILKSYISTGPVRVDLEEKSRKDDDSKTHDESKRPRVEVDRLAKEYMANGKAKDYQAALVVVRTNHKELWDKYNASK</sequence>
<name>A0A6H1ZEK2_9ZZZZ</name>
<evidence type="ECO:0000313" key="4">
    <source>
        <dbReference type="EMBL" id="QJA86472.1"/>
    </source>
</evidence>
<dbReference type="EMBL" id="MT144008">
    <property type="protein sequence ID" value="QJA46343.1"/>
    <property type="molecule type" value="Genomic_DNA"/>
</dbReference>
<keyword evidence="1" id="KW-0175">Coiled coil</keyword>
<feature type="coiled-coil region" evidence="1">
    <location>
        <begin position="329"/>
        <end position="368"/>
    </location>
</feature>
<evidence type="ECO:0000256" key="2">
    <source>
        <dbReference type="SAM" id="MobiDB-lite"/>
    </source>
</evidence>
<accession>A0A6H1ZEK2</accession>
<evidence type="ECO:0000256" key="1">
    <source>
        <dbReference type="SAM" id="Coils"/>
    </source>
</evidence>
<dbReference type="GO" id="GO:0008233">
    <property type="term" value="F:peptidase activity"/>
    <property type="evidence" value="ECO:0007669"/>
    <property type="project" value="UniProtKB-KW"/>
</dbReference>
<gene>
    <name evidence="4" type="ORF">MM415B02076_0003</name>
    <name evidence="3" type="ORF">TM448A00389_0006</name>
    <name evidence="5" type="ORF">TM448B00492_0021</name>
</gene>
<protein>
    <submittedName>
        <fullName evidence="3">Putative capsid maturation protease</fullName>
    </submittedName>
</protein>
<reference evidence="3" key="1">
    <citation type="submission" date="2020-03" db="EMBL/GenBank/DDBJ databases">
        <title>The deep terrestrial virosphere.</title>
        <authorList>
            <person name="Holmfeldt K."/>
            <person name="Nilsson E."/>
            <person name="Simone D."/>
            <person name="Lopez-Fernandez M."/>
            <person name="Wu X."/>
            <person name="de Brujin I."/>
            <person name="Lundin D."/>
            <person name="Andersson A."/>
            <person name="Bertilsson S."/>
            <person name="Dopson M."/>
        </authorList>
    </citation>
    <scope>NUCLEOTIDE SEQUENCE</scope>
    <source>
        <strain evidence="4">MM415B02076</strain>
        <strain evidence="3">TM448A00389</strain>
        <strain evidence="5">TM448B00492</strain>
    </source>
</reference>
<feature type="region of interest" description="Disordered" evidence="2">
    <location>
        <begin position="412"/>
        <end position="434"/>
    </location>
</feature>
<organism evidence="3">
    <name type="scientific">viral metagenome</name>
    <dbReference type="NCBI Taxonomy" id="1070528"/>
    <lineage>
        <taxon>unclassified sequences</taxon>
        <taxon>metagenomes</taxon>
        <taxon>organismal metagenomes</taxon>
    </lineage>
</organism>
<dbReference type="EMBL" id="MT142637">
    <property type="protein sequence ID" value="QJA86472.1"/>
    <property type="molecule type" value="Genomic_DNA"/>
</dbReference>